<dbReference type="PRINTS" id="PR00080">
    <property type="entry name" value="SDRFAMILY"/>
</dbReference>
<evidence type="ECO:0000256" key="3">
    <source>
        <dbReference type="ARBA" id="ARBA00022832"/>
    </source>
</evidence>
<dbReference type="CDD" id="cd05233">
    <property type="entry name" value="SDR_c"/>
    <property type="match status" value="1"/>
</dbReference>
<evidence type="ECO:0000256" key="6">
    <source>
        <dbReference type="ARBA" id="ARBA00023098"/>
    </source>
</evidence>
<proteinExistence type="inferred from homology"/>
<evidence type="ECO:0000313" key="9">
    <source>
        <dbReference type="EMBL" id="MQT12268.1"/>
    </source>
</evidence>
<keyword evidence="5" id="KW-0560">Oxidoreductase</keyword>
<dbReference type="PIRSF" id="PIRSF000126">
    <property type="entry name" value="11-beta-HSD1"/>
    <property type="match status" value="1"/>
</dbReference>
<evidence type="ECO:0000256" key="4">
    <source>
        <dbReference type="ARBA" id="ARBA00022857"/>
    </source>
</evidence>
<evidence type="ECO:0000256" key="5">
    <source>
        <dbReference type="ARBA" id="ARBA00023002"/>
    </source>
</evidence>
<dbReference type="InterPro" id="IPR002347">
    <property type="entry name" value="SDR_fam"/>
</dbReference>
<keyword evidence="10" id="KW-1185">Reference proteome</keyword>
<evidence type="ECO:0000256" key="1">
    <source>
        <dbReference type="ARBA" id="ARBA00005194"/>
    </source>
</evidence>
<evidence type="ECO:0000256" key="2">
    <source>
        <dbReference type="ARBA" id="ARBA00022516"/>
    </source>
</evidence>
<organism evidence="9 10">
    <name type="scientific">Segnochrobactrum spirostomi</name>
    <dbReference type="NCBI Taxonomy" id="2608987"/>
    <lineage>
        <taxon>Bacteria</taxon>
        <taxon>Pseudomonadati</taxon>
        <taxon>Pseudomonadota</taxon>
        <taxon>Alphaproteobacteria</taxon>
        <taxon>Hyphomicrobiales</taxon>
        <taxon>Segnochrobactraceae</taxon>
        <taxon>Segnochrobactrum</taxon>
    </lineage>
</organism>
<reference evidence="9 10" key="1">
    <citation type="submission" date="2019-09" db="EMBL/GenBank/DDBJ databases">
        <title>Segnochrobactrum spirostomi gen. nov., sp. nov., isolated from the ciliate Spirostomum cf. yagiui and description of a novel family, Segnochrobactraceae fam. nov. within the order Rhizobiales of the class Alphaproteobacteria.</title>
        <authorList>
            <person name="Akter S."/>
            <person name="Shazib S.U.A."/>
            <person name="Shin M.K."/>
        </authorList>
    </citation>
    <scope>NUCLEOTIDE SEQUENCE [LARGE SCALE GENOMIC DNA]</scope>
    <source>
        <strain evidence="9 10">Sp-1</strain>
    </source>
</reference>
<keyword evidence="7" id="KW-0275">Fatty acid biosynthesis</keyword>
<dbReference type="GO" id="GO:0030497">
    <property type="term" value="P:fatty acid elongation"/>
    <property type="evidence" value="ECO:0007669"/>
    <property type="project" value="TreeGrafter"/>
</dbReference>
<dbReference type="PRINTS" id="PR00081">
    <property type="entry name" value="GDHRDH"/>
</dbReference>
<keyword evidence="4" id="KW-0521">NADP</keyword>
<dbReference type="Proteomes" id="UP000332515">
    <property type="component" value="Unassembled WGS sequence"/>
</dbReference>
<dbReference type="EMBL" id="VWNA01000001">
    <property type="protein sequence ID" value="MQT12268.1"/>
    <property type="molecule type" value="Genomic_DNA"/>
</dbReference>
<name>A0A6A7Y1K0_9HYPH</name>
<dbReference type="Gene3D" id="3.40.50.720">
    <property type="entry name" value="NAD(P)-binding Rossmann-like Domain"/>
    <property type="match status" value="1"/>
</dbReference>
<dbReference type="Pfam" id="PF00106">
    <property type="entry name" value="adh_short"/>
    <property type="match status" value="1"/>
</dbReference>
<dbReference type="SUPFAM" id="SSF51735">
    <property type="entry name" value="NAD(P)-binding Rossmann-fold domains"/>
    <property type="match status" value="1"/>
</dbReference>
<dbReference type="PROSITE" id="PS00061">
    <property type="entry name" value="ADH_SHORT"/>
    <property type="match status" value="1"/>
</dbReference>
<keyword evidence="6" id="KW-0443">Lipid metabolism</keyword>
<dbReference type="AlphaFoldDB" id="A0A6A7Y1K0"/>
<evidence type="ECO:0000313" key="10">
    <source>
        <dbReference type="Proteomes" id="UP000332515"/>
    </source>
</evidence>
<comment type="caution">
    <text evidence="9">The sequence shown here is derived from an EMBL/GenBank/DDBJ whole genome shotgun (WGS) entry which is preliminary data.</text>
</comment>
<keyword evidence="2" id="KW-0444">Lipid biosynthesis</keyword>
<comment type="similarity">
    <text evidence="8">Belongs to the short-chain dehydrogenases/reductases (SDR) family.</text>
</comment>
<dbReference type="PANTHER" id="PTHR43086">
    <property type="entry name" value="VERY-LONG-CHAIN 3-OXOOACYL-COA REDUCTASE"/>
    <property type="match status" value="1"/>
</dbReference>
<evidence type="ECO:0000256" key="7">
    <source>
        <dbReference type="ARBA" id="ARBA00023160"/>
    </source>
</evidence>
<dbReference type="InterPro" id="IPR020904">
    <property type="entry name" value="Sc_DH/Rdtase_CS"/>
</dbReference>
<keyword evidence="3" id="KW-0276">Fatty acid metabolism</keyword>
<accession>A0A6A7Y1K0</accession>
<comment type="pathway">
    <text evidence="1">Lipid metabolism; fatty acid biosynthesis.</text>
</comment>
<sequence length="290" mass="30816">MDTWYIKYTSLPCSSYWETALTNPHSGKVGVAIVTGASSGIGRVYADRLAARGYDLVLVARREERLREVAADVERLYSVRAEVLVADLSQPAGTQAVVDRLASDASITLLVNNAGFSAMRPLTDTPEATITSMIAVNITALTLLTKAALVAFKARNAGTIVNVGSGAGFAPYPGIPVYGATKAYIYLFTQSLQSEVEGTAVRIQLVLPGAVVSEGWEVAGGATLEQLPEGIVMTTEDCVDAALAGLDQGERVTSPSLQDDTIHRDYEALTQSLLQAMFDRNPAPRYKVGG</sequence>
<evidence type="ECO:0000256" key="8">
    <source>
        <dbReference type="RuleBase" id="RU000363"/>
    </source>
</evidence>
<dbReference type="GO" id="GO:0016491">
    <property type="term" value="F:oxidoreductase activity"/>
    <property type="evidence" value="ECO:0007669"/>
    <property type="project" value="UniProtKB-KW"/>
</dbReference>
<dbReference type="InterPro" id="IPR036291">
    <property type="entry name" value="NAD(P)-bd_dom_sf"/>
</dbReference>
<dbReference type="PANTHER" id="PTHR43086:SF2">
    <property type="entry name" value="HYDROXYSTEROID DEHYDROGENASE-LIKE PROTEIN 1"/>
    <property type="match status" value="1"/>
</dbReference>
<protein>
    <submittedName>
        <fullName evidence="9">SDR family oxidoreductase</fullName>
    </submittedName>
</protein>
<gene>
    <name evidence="9" type="ORF">F0357_06245</name>
</gene>